<keyword evidence="8" id="KW-1185">Reference proteome</keyword>
<evidence type="ECO:0000256" key="5">
    <source>
        <dbReference type="ARBA" id="ARBA00023125"/>
    </source>
</evidence>
<dbReference type="STRING" id="109376.A0A0D3B0U9"/>
<feature type="compositionally biased region" description="Polar residues" evidence="6">
    <location>
        <begin position="231"/>
        <end position="249"/>
    </location>
</feature>
<dbReference type="GO" id="GO:0003677">
    <property type="term" value="F:DNA binding"/>
    <property type="evidence" value="ECO:0007669"/>
    <property type="project" value="UniProtKB-KW"/>
</dbReference>
<protein>
    <submittedName>
        <fullName evidence="7">Uncharacterized protein</fullName>
    </submittedName>
</protein>
<keyword evidence="3" id="KW-0862">Zinc</keyword>
<organism evidence="7 8">
    <name type="scientific">Brassica oleracea var. oleracea</name>
    <dbReference type="NCBI Taxonomy" id="109376"/>
    <lineage>
        <taxon>Eukaryota</taxon>
        <taxon>Viridiplantae</taxon>
        <taxon>Streptophyta</taxon>
        <taxon>Embryophyta</taxon>
        <taxon>Tracheophyta</taxon>
        <taxon>Spermatophyta</taxon>
        <taxon>Magnoliopsida</taxon>
        <taxon>eudicotyledons</taxon>
        <taxon>Gunneridae</taxon>
        <taxon>Pentapetalae</taxon>
        <taxon>rosids</taxon>
        <taxon>malvids</taxon>
        <taxon>Brassicales</taxon>
        <taxon>Brassicaceae</taxon>
        <taxon>Brassiceae</taxon>
        <taxon>Brassica</taxon>
    </lineage>
</organism>
<evidence type="ECO:0000256" key="3">
    <source>
        <dbReference type="ARBA" id="ARBA00022833"/>
    </source>
</evidence>
<name>A0A0D3B0U9_BRAOL</name>
<keyword evidence="4" id="KW-0694">RNA-binding</keyword>
<proteinExistence type="predicted"/>
<dbReference type="Gramene" id="Bo3g008820.1">
    <property type="protein sequence ID" value="Bo3g008820.1"/>
    <property type="gene ID" value="Bo3g008820"/>
</dbReference>
<dbReference type="GO" id="GO:0003723">
    <property type="term" value="F:RNA binding"/>
    <property type="evidence" value="ECO:0007669"/>
    <property type="project" value="UniProtKB-KW"/>
</dbReference>
<keyword evidence="1" id="KW-0479">Metal-binding</keyword>
<sequence>MASVFTDSSDRFFGFKRLSFSFKERPFVTQEHTMFKVMYLSICLSLTSNWTDQSSGIDPANYFCFCILSPSKSRISKLFKHTQNPETVKVVLAKRQSLGQERKHHHLLQQQIEFGNYSPCSSPSGIDPRELSDFQFDSKMFYERREMMRRKMERAIEFERRRVINLQLPEFKNSVVRPNHQRSFSVGSPGCFSSASNQSSGIQSELNSAADAFEVVDDATVVHPYSVTDSRSVNKNNYSNSAIEGTNESETLEPDTGRTIELVLPSNLFPSATCTDDSAETNAEAGVSASSSNGNDHEPPATTSSLMQ</sequence>
<evidence type="ECO:0000313" key="8">
    <source>
        <dbReference type="Proteomes" id="UP000032141"/>
    </source>
</evidence>
<dbReference type="GO" id="GO:0008270">
    <property type="term" value="F:zinc ion binding"/>
    <property type="evidence" value="ECO:0007669"/>
    <property type="project" value="UniProtKB-KW"/>
</dbReference>
<dbReference type="HOGENOM" id="CLU_904142_0_0_1"/>
<dbReference type="EnsemblPlants" id="Bo3g008820.1">
    <property type="protein sequence ID" value="Bo3g008820.1"/>
    <property type="gene ID" value="Bo3g008820"/>
</dbReference>
<keyword evidence="5" id="KW-0238">DNA-binding</keyword>
<feature type="region of interest" description="Disordered" evidence="6">
    <location>
        <begin position="271"/>
        <end position="308"/>
    </location>
</feature>
<evidence type="ECO:0000313" key="7">
    <source>
        <dbReference type="EnsemblPlants" id="Bo3g008820.1"/>
    </source>
</evidence>
<reference evidence="7 8" key="1">
    <citation type="journal article" date="2014" name="Genome Biol.">
        <title>Transcriptome and methylome profiling reveals relics of genome dominance in the mesopolyploid Brassica oleracea.</title>
        <authorList>
            <person name="Parkin I.A."/>
            <person name="Koh C."/>
            <person name="Tang H."/>
            <person name="Robinson S.J."/>
            <person name="Kagale S."/>
            <person name="Clarke W.E."/>
            <person name="Town C.D."/>
            <person name="Nixon J."/>
            <person name="Krishnakumar V."/>
            <person name="Bidwell S.L."/>
            <person name="Denoeud F."/>
            <person name="Belcram H."/>
            <person name="Links M.G."/>
            <person name="Just J."/>
            <person name="Clarke C."/>
            <person name="Bender T."/>
            <person name="Huebert T."/>
            <person name="Mason A.S."/>
            <person name="Pires J.C."/>
            <person name="Barker G."/>
            <person name="Moore J."/>
            <person name="Walley P.G."/>
            <person name="Manoli S."/>
            <person name="Batley J."/>
            <person name="Edwards D."/>
            <person name="Nelson M.N."/>
            <person name="Wang X."/>
            <person name="Paterson A.H."/>
            <person name="King G."/>
            <person name="Bancroft I."/>
            <person name="Chalhoub B."/>
            <person name="Sharpe A.G."/>
        </authorList>
    </citation>
    <scope>NUCLEOTIDE SEQUENCE</scope>
    <source>
        <strain evidence="7 8">cv. TO1000</strain>
    </source>
</reference>
<dbReference type="Proteomes" id="UP000032141">
    <property type="component" value="Chromosome C3"/>
</dbReference>
<evidence type="ECO:0000256" key="6">
    <source>
        <dbReference type="SAM" id="MobiDB-lite"/>
    </source>
</evidence>
<feature type="region of interest" description="Disordered" evidence="6">
    <location>
        <begin position="231"/>
        <end position="254"/>
    </location>
</feature>
<dbReference type="PANTHER" id="PTHR24009">
    <property type="entry name" value="RNA-BINDING (RRM/RBD/RNP MOTIFS)"/>
    <property type="match status" value="1"/>
</dbReference>
<dbReference type="PANTHER" id="PTHR24009:SF41">
    <property type="entry name" value="ZINC FINGER CCCH DOMAIN-CONTAINING PROTEIN 55"/>
    <property type="match status" value="1"/>
</dbReference>
<accession>A0A0D3B0U9</accession>
<dbReference type="AlphaFoldDB" id="A0A0D3B0U9"/>
<keyword evidence="2" id="KW-0863">Zinc-finger</keyword>
<evidence type="ECO:0000256" key="1">
    <source>
        <dbReference type="ARBA" id="ARBA00022723"/>
    </source>
</evidence>
<evidence type="ECO:0000256" key="4">
    <source>
        <dbReference type="ARBA" id="ARBA00022884"/>
    </source>
</evidence>
<evidence type="ECO:0000256" key="2">
    <source>
        <dbReference type="ARBA" id="ARBA00022771"/>
    </source>
</evidence>
<reference evidence="7" key="2">
    <citation type="submission" date="2015-03" db="UniProtKB">
        <authorList>
            <consortium name="EnsemblPlants"/>
        </authorList>
    </citation>
    <scope>IDENTIFICATION</scope>
</reference>